<dbReference type="PANTHER" id="PTHR12169:SF6">
    <property type="entry name" value="AFG1-LIKE ATPASE"/>
    <property type="match status" value="1"/>
</dbReference>
<reference evidence="5" key="1">
    <citation type="journal article" date="2019" name="Sci. Rep.">
        <title>Draft genome of Tanacetum cinerariifolium, the natural source of mosquito coil.</title>
        <authorList>
            <person name="Yamashiro T."/>
            <person name="Shiraishi A."/>
            <person name="Satake H."/>
            <person name="Nakayama K."/>
        </authorList>
    </citation>
    <scope>NUCLEOTIDE SEQUENCE</scope>
</reference>
<dbReference type="GO" id="GO:0032153">
    <property type="term" value="C:cell division site"/>
    <property type="evidence" value="ECO:0007669"/>
    <property type="project" value="TreeGrafter"/>
</dbReference>
<dbReference type="InterPro" id="IPR027417">
    <property type="entry name" value="P-loop_NTPase"/>
</dbReference>
<dbReference type="GO" id="GO:0005524">
    <property type="term" value="F:ATP binding"/>
    <property type="evidence" value="ECO:0007669"/>
    <property type="project" value="UniProtKB-KW"/>
</dbReference>
<comment type="similarity">
    <text evidence="1">Belongs to the AFG1 ATPase family.</text>
</comment>
<gene>
    <name evidence="5" type="ORF">Tci_637813</name>
</gene>
<sequence>MTVLSPLDAWQHAVDTQGFQPDEAQRNAALHLQACWQALHDGKRGGAVKGVYLWGPVGRGKTWLMDRFYESVQVPARRQHFHHFMRWVHQRLFQLTGVAKPLQILARELAQDVRVLCFDELFVNDIGDAVILGGLLRAMFEEGVVLVCTSNQLPEQLYATGHNRERFVPAITAINHFMDVVSVDGGEDHRLHPGQAQQRYWVKSEAGPSALVEVFETLSSGESVSIQPVPLGRRHVPVVRSSRTVVWCRYAELCEQPLAAMDFIELCDRYKAVLLSDVPALSAPQREGRIARGTEDGVEQVTAGAAVHRGGVADDRAVHGGLSGIRLPAYVEPIAGDATGTLRALSRPTPRAMSAFVGSHAVAASLRQYVLCAFADQHHHRQPDRQVGEPFITADGFTQQQGDADQQHRFDVAQQTEHAEGQQAAGANVADQCRRADRPQHGNQHIEAWELFDHRRIALADEQHRHGQDQQHVPPQATKVIGLEFAPQYEI</sequence>
<accession>A0A699K1W1</accession>
<evidence type="ECO:0000256" key="1">
    <source>
        <dbReference type="ARBA" id="ARBA00010322"/>
    </source>
</evidence>
<dbReference type="InterPro" id="IPR005654">
    <property type="entry name" value="ATPase_AFG1-like"/>
</dbReference>
<evidence type="ECO:0000256" key="4">
    <source>
        <dbReference type="SAM" id="MobiDB-lite"/>
    </source>
</evidence>
<dbReference type="EMBL" id="BKCJ010463522">
    <property type="protein sequence ID" value="GFA65841.1"/>
    <property type="molecule type" value="Genomic_DNA"/>
</dbReference>
<proteinExistence type="inferred from homology"/>
<dbReference type="CDD" id="cd00267">
    <property type="entry name" value="ABC_ATPase"/>
    <property type="match status" value="1"/>
</dbReference>
<dbReference type="GO" id="GO:0016887">
    <property type="term" value="F:ATP hydrolysis activity"/>
    <property type="evidence" value="ECO:0007669"/>
    <property type="project" value="InterPro"/>
</dbReference>
<evidence type="ECO:0000256" key="3">
    <source>
        <dbReference type="ARBA" id="ARBA00022840"/>
    </source>
</evidence>
<dbReference type="Gene3D" id="3.40.50.300">
    <property type="entry name" value="P-loop containing nucleotide triphosphate hydrolases"/>
    <property type="match status" value="1"/>
</dbReference>
<dbReference type="PANTHER" id="PTHR12169">
    <property type="entry name" value="ATPASE N2B"/>
    <property type="match status" value="1"/>
</dbReference>
<organism evidence="5">
    <name type="scientific">Tanacetum cinerariifolium</name>
    <name type="common">Dalmatian daisy</name>
    <name type="synonym">Chrysanthemum cinerariifolium</name>
    <dbReference type="NCBI Taxonomy" id="118510"/>
    <lineage>
        <taxon>Eukaryota</taxon>
        <taxon>Viridiplantae</taxon>
        <taxon>Streptophyta</taxon>
        <taxon>Embryophyta</taxon>
        <taxon>Tracheophyta</taxon>
        <taxon>Spermatophyta</taxon>
        <taxon>Magnoliopsida</taxon>
        <taxon>eudicotyledons</taxon>
        <taxon>Gunneridae</taxon>
        <taxon>Pentapetalae</taxon>
        <taxon>asterids</taxon>
        <taxon>campanulids</taxon>
        <taxon>Asterales</taxon>
        <taxon>Asteraceae</taxon>
        <taxon>Asteroideae</taxon>
        <taxon>Anthemideae</taxon>
        <taxon>Anthemidinae</taxon>
        <taxon>Tanacetum</taxon>
    </lineage>
</organism>
<comment type="caution">
    <text evidence="5">The sequence shown here is derived from an EMBL/GenBank/DDBJ whole genome shotgun (WGS) entry which is preliminary data.</text>
</comment>
<dbReference type="AlphaFoldDB" id="A0A699K1W1"/>
<dbReference type="GO" id="GO:0005737">
    <property type="term" value="C:cytoplasm"/>
    <property type="evidence" value="ECO:0007669"/>
    <property type="project" value="TreeGrafter"/>
</dbReference>
<dbReference type="NCBIfam" id="NF040713">
    <property type="entry name" value="ZapE"/>
    <property type="match status" value="1"/>
</dbReference>
<dbReference type="Pfam" id="PF03969">
    <property type="entry name" value="AFG1_ATPase"/>
    <property type="match status" value="1"/>
</dbReference>
<dbReference type="SUPFAM" id="SSF52540">
    <property type="entry name" value="P-loop containing nucleoside triphosphate hydrolases"/>
    <property type="match status" value="1"/>
</dbReference>
<keyword evidence="3" id="KW-0067">ATP-binding</keyword>
<dbReference type="GO" id="GO:0051301">
    <property type="term" value="P:cell division"/>
    <property type="evidence" value="ECO:0007669"/>
    <property type="project" value="TreeGrafter"/>
</dbReference>
<feature type="region of interest" description="Disordered" evidence="4">
    <location>
        <begin position="418"/>
        <end position="441"/>
    </location>
</feature>
<protein>
    <submittedName>
        <fullName evidence="5">AFG1-like ATPase family protein</fullName>
    </submittedName>
</protein>
<evidence type="ECO:0000313" key="5">
    <source>
        <dbReference type="EMBL" id="GFA65841.1"/>
    </source>
</evidence>
<feature type="non-terminal residue" evidence="5">
    <location>
        <position position="491"/>
    </location>
</feature>
<keyword evidence="2" id="KW-0547">Nucleotide-binding</keyword>
<name>A0A699K1W1_TANCI</name>
<evidence type="ECO:0000256" key="2">
    <source>
        <dbReference type="ARBA" id="ARBA00022741"/>
    </source>
</evidence>